<dbReference type="SUPFAM" id="SSF54211">
    <property type="entry name" value="Ribosomal protein S5 domain 2-like"/>
    <property type="match status" value="1"/>
</dbReference>
<dbReference type="InterPro" id="IPR036890">
    <property type="entry name" value="HATPase_C_sf"/>
</dbReference>
<dbReference type="GO" id="GO:0003677">
    <property type="term" value="F:DNA binding"/>
    <property type="evidence" value="ECO:0007669"/>
    <property type="project" value="UniProtKB-UniRule"/>
</dbReference>
<dbReference type="GO" id="GO:0003918">
    <property type="term" value="F:DNA topoisomerase type II (double strand cut, ATP-hydrolyzing) activity"/>
    <property type="evidence" value="ECO:0007669"/>
    <property type="project" value="UniProtKB-UniRule"/>
</dbReference>
<dbReference type="SUPFAM" id="SSF46946">
    <property type="entry name" value="S13-like H2TH domain"/>
    <property type="match status" value="1"/>
</dbReference>
<evidence type="ECO:0000313" key="10">
    <source>
        <dbReference type="Proteomes" id="UP000294855"/>
    </source>
</evidence>
<comment type="catalytic activity">
    <reaction evidence="7">
        <text>ATP-dependent breakage, passage and rejoining of double-stranded DNA.</text>
        <dbReference type="EC" id="5.6.2.2"/>
    </reaction>
</comment>
<dbReference type="Gene3D" id="1.10.8.50">
    <property type="match status" value="1"/>
</dbReference>
<feature type="binding site" evidence="7">
    <location>
        <position position="439"/>
    </location>
    <ligand>
        <name>ATP</name>
        <dbReference type="ChEBI" id="CHEBI:30616"/>
    </ligand>
</feature>
<dbReference type="InterPro" id="IPR014721">
    <property type="entry name" value="Ribsml_uS5_D2-typ_fold_subgr"/>
</dbReference>
<name>A0A484F690_9EURY</name>
<feature type="binding site" evidence="7">
    <location>
        <position position="52"/>
    </location>
    <ligand>
        <name>ATP</name>
        <dbReference type="ChEBI" id="CHEBI:30616"/>
    </ligand>
</feature>
<dbReference type="GO" id="GO:0006265">
    <property type="term" value="P:DNA topological change"/>
    <property type="evidence" value="ECO:0007669"/>
    <property type="project" value="UniProtKB-UniRule"/>
</dbReference>
<comment type="function">
    <text evidence="7">Relaxes both positive and negative superturns and exhibits a strong decatenase activity.</text>
</comment>
<dbReference type="SMART" id="SM00387">
    <property type="entry name" value="HATPase_c"/>
    <property type="match status" value="1"/>
</dbReference>
<evidence type="ECO:0000256" key="2">
    <source>
        <dbReference type="ARBA" id="ARBA00022840"/>
    </source>
</evidence>
<dbReference type="NCBIfam" id="TIGR01052">
    <property type="entry name" value="top6b"/>
    <property type="match status" value="1"/>
</dbReference>
<dbReference type="InterPro" id="IPR040494">
    <property type="entry name" value="Top6b_C"/>
</dbReference>
<comment type="caution">
    <text evidence="9">The sequence shown here is derived from an EMBL/GenBank/DDBJ whole genome shotgun (WGS) entry which is preliminary data.</text>
</comment>
<dbReference type="InterPro" id="IPR015320">
    <property type="entry name" value="TopoVI_B_transducer"/>
</dbReference>
<feature type="domain" description="Histidine kinase/HSP90-like ATPase" evidence="8">
    <location>
        <begin position="37"/>
        <end position="188"/>
    </location>
</feature>
<dbReference type="NCBIfam" id="NF003218">
    <property type="entry name" value="PRK04184.1"/>
    <property type="match status" value="1"/>
</dbReference>
<dbReference type="PANTHER" id="PTHR48444">
    <property type="entry name" value="DNA TOPOISOMERASE 6 SUBUNIT B"/>
    <property type="match status" value="1"/>
</dbReference>
<proteinExistence type="inferred from homology"/>
<evidence type="ECO:0000259" key="8">
    <source>
        <dbReference type="SMART" id="SM00387"/>
    </source>
</evidence>
<feature type="binding site" evidence="7">
    <location>
        <position position="84"/>
    </location>
    <ligand>
        <name>ATP</name>
        <dbReference type="ChEBI" id="CHEBI:30616"/>
    </ligand>
</feature>
<organism evidence="9 10">
    <name type="scientific">Methanimicrococcus blatticola</name>
    <dbReference type="NCBI Taxonomy" id="91560"/>
    <lineage>
        <taxon>Archaea</taxon>
        <taxon>Methanobacteriati</taxon>
        <taxon>Methanobacteriota</taxon>
        <taxon>Stenosarchaea group</taxon>
        <taxon>Methanomicrobia</taxon>
        <taxon>Methanosarcinales</taxon>
        <taxon>Methanosarcinaceae</taxon>
        <taxon>Methanimicrococcus</taxon>
    </lineage>
</organism>
<dbReference type="Pfam" id="PF09239">
    <property type="entry name" value="Topo-VIb_trans"/>
    <property type="match status" value="1"/>
</dbReference>
<dbReference type="GO" id="GO:0006260">
    <property type="term" value="P:DNA replication"/>
    <property type="evidence" value="ECO:0007669"/>
    <property type="project" value="UniProtKB-UniRule"/>
</dbReference>
<dbReference type="EC" id="5.6.2.2" evidence="7"/>
<dbReference type="SUPFAM" id="SSF55874">
    <property type="entry name" value="ATPase domain of HSP90 chaperone/DNA topoisomerase II/histidine kinase"/>
    <property type="match status" value="1"/>
</dbReference>
<protein>
    <recommendedName>
        <fullName evidence="7">Type 2 DNA topoisomerase 6 subunit B</fullName>
        <ecNumber evidence="7">5.6.2.2</ecNumber>
    </recommendedName>
    <alternativeName>
        <fullName evidence="7">Type II DNA topoisomerase VI subunit B</fullName>
        <shortName evidence="7">TopoVI-B</shortName>
    </alternativeName>
</protein>
<dbReference type="Gene3D" id="6.10.20.80">
    <property type="match status" value="1"/>
</dbReference>
<dbReference type="Pfam" id="PF18000">
    <property type="entry name" value="Top6b_C"/>
    <property type="match status" value="1"/>
</dbReference>
<accession>A0A484F690</accession>
<dbReference type="Gene3D" id="3.30.565.10">
    <property type="entry name" value="Histidine kinase-like ATPase, C-terminal domain"/>
    <property type="match status" value="1"/>
</dbReference>
<evidence type="ECO:0000313" key="9">
    <source>
        <dbReference type="EMBL" id="TDQ68297.1"/>
    </source>
</evidence>
<dbReference type="AlphaFoldDB" id="A0A484F690"/>
<evidence type="ECO:0000256" key="3">
    <source>
        <dbReference type="ARBA" id="ARBA00023029"/>
    </source>
</evidence>
<dbReference type="Gene3D" id="3.30.230.10">
    <property type="match status" value="1"/>
</dbReference>
<evidence type="ECO:0000256" key="5">
    <source>
        <dbReference type="ARBA" id="ARBA00023235"/>
    </source>
</evidence>
<feature type="binding site" evidence="7">
    <location>
        <begin position="105"/>
        <end position="106"/>
    </location>
    <ligand>
        <name>ATP</name>
        <dbReference type="ChEBI" id="CHEBI:30616"/>
    </ligand>
</feature>
<keyword evidence="5 7" id="KW-0413">Isomerase</keyword>
<evidence type="ECO:0000256" key="4">
    <source>
        <dbReference type="ARBA" id="ARBA00023125"/>
    </source>
</evidence>
<evidence type="ECO:0000256" key="1">
    <source>
        <dbReference type="ARBA" id="ARBA00022741"/>
    </source>
</evidence>
<dbReference type="Gene3D" id="2.60.40.2960">
    <property type="match status" value="1"/>
</dbReference>
<dbReference type="FunFam" id="3.30.565.10:FF:000062">
    <property type="entry name" value="Type 2 DNA topoisomerase 6 subunit B"/>
    <property type="match status" value="1"/>
</dbReference>
<keyword evidence="4 7" id="KW-0238">DNA-binding</keyword>
<dbReference type="PANTHER" id="PTHR48444:SF1">
    <property type="entry name" value="DNA TOPOISOMERASE 6 SUBUNIT B"/>
    <property type="match status" value="1"/>
</dbReference>
<dbReference type="RefSeq" id="WP_394343211.1">
    <property type="nucleotide sequence ID" value="NZ_JAHDUW010000004.1"/>
</dbReference>
<reference evidence="9 10" key="1">
    <citation type="submission" date="2019-03" db="EMBL/GenBank/DDBJ databases">
        <title>Genomic Encyclopedia of Type Strains, Phase IV (KMG-IV): sequencing the most valuable type-strain genomes for metagenomic binning, comparative biology and taxonomic classification.</title>
        <authorList>
            <person name="Goeker M."/>
        </authorList>
    </citation>
    <scope>NUCLEOTIDE SEQUENCE [LARGE SCALE GENOMIC DNA]</scope>
    <source>
        <strain evidence="9 10">DSM 13328</strain>
    </source>
</reference>
<dbReference type="CDD" id="cd00823">
    <property type="entry name" value="TopoIIB_Trans"/>
    <property type="match status" value="1"/>
</dbReference>
<comment type="subunit">
    <text evidence="6 7">Homodimer. Heterotetramer of two Top6A and two Top6B chains.</text>
</comment>
<keyword evidence="1 7" id="KW-0547">Nucleotide-binding</keyword>
<sequence length="630" mass="69687">MEEMDKTPIAEELAKRQKSISVAEFFEKNRHILGFDSAPRALITTIKEAVDNSLDACEEAGILPDLLVEVNRGEGDYLQITIEDNGPGIIKEQIPKVFAKLLYGSRFHALKQSRGQQGIGISAAVLYSQITTGKSTKIISKVDHKSPAHYYELMIDTSTNDPSILEDKIVDWPNAHGTRIEIEMAASYVKGRKQSVYEYLKSTAIINPHARIRLVEPDGNEILFERATDQIPKQAEEVLPHPHGIELGTLMKMLQNTERQKLAPFLRYSFSKIGLQTAEEICDAAGLDREADPHSLDRNDAVKLLNAFKKAKIVAPSTSCLSPITEDLIYQGLKKEFSVDFIATASRKPAIYSGNPFVIEVGVAYGGNFPKEEKAQIMRFANRVPLLYQQGACATTHAVEKIKWKQYGISQPGGGVPFGPFVLLIHIASTNVPFTSESKDAIADIDIIQEETELAVKEVARKLKTYLGKQGDLAKRREKEVIITKLLPQMAEKVAAMVDKPVPDIRPAVANIMGNLLVDRTIDTGTDSQSHLHFVSLAVRNYGSAQRKFKIHQILPCEIKSPSPPPSSIVSVGNNYDYIWEVNVAAGGSKVFRFTLDGADDTELENMDEVIVEGMDEEDVTGAKALNELF</sequence>
<dbReference type="InterPro" id="IPR005734">
    <property type="entry name" value="TopoVI_B"/>
</dbReference>
<feature type="binding site" evidence="7">
    <location>
        <begin position="115"/>
        <end position="122"/>
    </location>
    <ligand>
        <name>ATP</name>
        <dbReference type="ChEBI" id="CHEBI:30616"/>
    </ligand>
</feature>
<dbReference type="EMBL" id="SNYS01000009">
    <property type="protein sequence ID" value="TDQ68297.1"/>
    <property type="molecule type" value="Genomic_DNA"/>
</dbReference>
<evidence type="ECO:0000256" key="6">
    <source>
        <dbReference type="ARBA" id="ARBA00063696"/>
    </source>
</evidence>
<keyword evidence="10" id="KW-1185">Reference proteome</keyword>
<comment type="similarity">
    <text evidence="7">Belongs to the TOP6B family.</text>
</comment>
<keyword evidence="2 7" id="KW-0067">ATP-binding</keyword>
<dbReference type="InterPro" id="IPR003594">
    <property type="entry name" value="HATPase_dom"/>
</dbReference>
<evidence type="ECO:0000256" key="7">
    <source>
        <dbReference type="HAMAP-Rule" id="MF_00322"/>
    </source>
</evidence>
<dbReference type="GO" id="GO:0005524">
    <property type="term" value="F:ATP binding"/>
    <property type="evidence" value="ECO:0007669"/>
    <property type="project" value="UniProtKB-UniRule"/>
</dbReference>
<dbReference type="InterPro" id="IPR020568">
    <property type="entry name" value="Ribosomal_Su5_D2-typ_SF"/>
</dbReference>
<dbReference type="PIRSF" id="PIRSF006553">
    <property type="entry name" value="TopoVI_B"/>
    <property type="match status" value="1"/>
</dbReference>
<dbReference type="InterPro" id="IPR010979">
    <property type="entry name" value="Ribosomal_uS13-like_H2TH"/>
</dbReference>
<dbReference type="Pfam" id="PF02518">
    <property type="entry name" value="HATPase_c"/>
    <property type="match status" value="1"/>
</dbReference>
<dbReference type="HAMAP" id="MF_00322">
    <property type="entry name" value="Top6B"/>
    <property type="match status" value="1"/>
</dbReference>
<dbReference type="Proteomes" id="UP000294855">
    <property type="component" value="Unassembled WGS sequence"/>
</dbReference>
<keyword evidence="3 7" id="KW-0799">Topoisomerase</keyword>
<gene>
    <name evidence="7" type="primary">top6B</name>
    <name evidence="9" type="ORF">C7391_1238</name>
</gene>